<dbReference type="STRING" id="200324.A0A2N5VZ18"/>
<evidence type="ECO:0008006" key="3">
    <source>
        <dbReference type="Google" id="ProtNLM"/>
    </source>
</evidence>
<evidence type="ECO:0000313" key="2">
    <source>
        <dbReference type="Proteomes" id="UP000235388"/>
    </source>
</evidence>
<accession>A0A2N5VZ18</accession>
<proteinExistence type="predicted"/>
<reference evidence="1 2" key="1">
    <citation type="submission" date="2017-11" db="EMBL/GenBank/DDBJ databases">
        <title>De novo assembly and phasing of dikaryotic genomes from two isolates of Puccinia coronata f. sp. avenae, the causal agent of oat crown rust.</title>
        <authorList>
            <person name="Miller M.E."/>
            <person name="Zhang Y."/>
            <person name="Omidvar V."/>
            <person name="Sperschneider J."/>
            <person name="Schwessinger B."/>
            <person name="Raley C."/>
            <person name="Palmer J.M."/>
            <person name="Garnica D."/>
            <person name="Upadhyaya N."/>
            <person name="Rathjen J."/>
            <person name="Taylor J.M."/>
            <person name="Park R.F."/>
            <person name="Dodds P.N."/>
            <person name="Hirsch C.D."/>
            <person name="Kianian S.F."/>
            <person name="Figueroa M."/>
        </authorList>
    </citation>
    <scope>NUCLEOTIDE SEQUENCE [LARGE SCALE GENOMIC DNA]</scope>
    <source>
        <strain evidence="1">12NC29</strain>
    </source>
</reference>
<sequence>MAELTYFTSKGAVGPRSKPTLADVHRFPNVTILDLHGAKKVRPGKVQHLLLQPVCGILCSVQAIARCVATTRTPSDSLFGFETPTGRHNLTKQQVNLILQAFWHKNGKPEPSGHYFCMLDCYQRYLKTLPQSEILSSLAALGIKPTNCNLQTLRIPPHEIHTDKQLPIIMGF</sequence>
<keyword evidence="2" id="KW-1185">Reference proteome</keyword>
<gene>
    <name evidence="1" type="ORF">PCANC_10524</name>
</gene>
<dbReference type="EMBL" id="PGCJ01000034">
    <property type="protein sequence ID" value="PLW55254.1"/>
    <property type="molecule type" value="Genomic_DNA"/>
</dbReference>
<name>A0A2N5VZ18_9BASI</name>
<organism evidence="1 2">
    <name type="scientific">Puccinia coronata f. sp. avenae</name>
    <dbReference type="NCBI Taxonomy" id="200324"/>
    <lineage>
        <taxon>Eukaryota</taxon>
        <taxon>Fungi</taxon>
        <taxon>Dikarya</taxon>
        <taxon>Basidiomycota</taxon>
        <taxon>Pucciniomycotina</taxon>
        <taxon>Pucciniomycetes</taxon>
        <taxon>Pucciniales</taxon>
        <taxon>Pucciniaceae</taxon>
        <taxon>Puccinia</taxon>
    </lineage>
</organism>
<comment type="caution">
    <text evidence="1">The sequence shown here is derived from an EMBL/GenBank/DDBJ whole genome shotgun (WGS) entry which is preliminary data.</text>
</comment>
<dbReference type="Proteomes" id="UP000235388">
    <property type="component" value="Unassembled WGS sequence"/>
</dbReference>
<evidence type="ECO:0000313" key="1">
    <source>
        <dbReference type="EMBL" id="PLW55254.1"/>
    </source>
</evidence>
<dbReference type="AlphaFoldDB" id="A0A2N5VZ18"/>
<protein>
    <recommendedName>
        <fullName evidence="3">Ndc10 domain-containing protein</fullName>
    </recommendedName>
</protein>